<dbReference type="Gene3D" id="3.40.50.2300">
    <property type="match status" value="1"/>
</dbReference>
<dbReference type="InterPro" id="IPR008248">
    <property type="entry name" value="CheB-like"/>
</dbReference>
<dbReference type="Pfam" id="PF01339">
    <property type="entry name" value="CheB_methylest"/>
    <property type="match status" value="1"/>
</dbReference>
<comment type="catalytic activity">
    <reaction evidence="3 4">
        <text>[protein]-L-glutamate 5-O-methyl ester + H2O = L-glutamyl-[protein] + methanol + H(+)</text>
        <dbReference type="Rhea" id="RHEA:23236"/>
        <dbReference type="Rhea" id="RHEA-COMP:10208"/>
        <dbReference type="Rhea" id="RHEA-COMP:10311"/>
        <dbReference type="ChEBI" id="CHEBI:15377"/>
        <dbReference type="ChEBI" id="CHEBI:15378"/>
        <dbReference type="ChEBI" id="CHEBI:17790"/>
        <dbReference type="ChEBI" id="CHEBI:29973"/>
        <dbReference type="ChEBI" id="CHEBI:82795"/>
        <dbReference type="EC" id="3.1.1.61"/>
    </reaction>
</comment>
<dbReference type="Proteomes" id="UP000245086">
    <property type="component" value="Unassembled WGS sequence"/>
</dbReference>
<dbReference type="EC" id="3.1.1.61" evidence="4"/>
<feature type="domain" description="CheB-type methylesterase" evidence="8">
    <location>
        <begin position="181"/>
        <end position="374"/>
    </location>
</feature>
<name>A0A2P2EED9_9PROT</name>
<accession>A0A2P2EED9</accession>
<feature type="modified residue" description="4-aspartylphosphate" evidence="4 6">
    <location>
        <position position="70"/>
    </location>
</feature>
<sequence>MIPASTPINNASGQARKIRVLVVDDSAVIRGLVSRWLKSEDDIEVVGAAVNGKDGVEHAEKLKPDLVILDIEMPVMDGVTALPAIRKAAPNCRVIMASTLTQRGAEVTIKALAAGASDYIPKPDASQLAGAADYKRELLAKVRVLGARAVMVPAASAAGVATAGGARPAASGAPVLRAVSQKTRPEAIFIGSSTGGPEALRVVIEGLAGKVQVPVFITQHMPPMFTKILAEHLSKQTRAKVVEATDGLQGQPGVFYIAPGDRHMVIHRNLTVTRINLTDTPPENFCRPAVDPMFRSAAETYGEKALAVILTGMGQDGLLGAKPLVAKGAQLIAQDEETSVVWGMPGAVTKAGLATACKPIQQIAPAILSILRGVSV</sequence>
<dbReference type="EC" id="3.5.1.44" evidence="4"/>
<dbReference type="InterPro" id="IPR001789">
    <property type="entry name" value="Sig_transdc_resp-reg_receiver"/>
</dbReference>
<dbReference type="PANTHER" id="PTHR42872:SF3">
    <property type="entry name" value="PROTEIN-GLUTAMATE METHYLESTERASE_PROTEIN-GLUTAMINE GLUTAMINASE 1"/>
    <property type="match status" value="1"/>
</dbReference>
<dbReference type="GO" id="GO:0006935">
    <property type="term" value="P:chemotaxis"/>
    <property type="evidence" value="ECO:0007669"/>
    <property type="project" value="UniProtKB-UniRule"/>
</dbReference>
<dbReference type="PROSITE" id="PS50122">
    <property type="entry name" value="CHEB"/>
    <property type="match status" value="1"/>
</dbReference>
<evidence type="ECO:0000256" key="3">
    <source>
        <dbReference type="ARBA" id="ARBA00048267"/>
    </source>
</evidence>
<dbReference type="SUPFAM" id="SSF52738">
    <property type="entry name" value="Methylesterase CheB, C-terminal domain"/>
    <property type="match status" value="1"/>
</dbReference>
<evidence type="ECO:0000256" key="6">
    <source>
        <dbReference type="PROSITE-ProRule" id="PRU00169"/>
    </source>
</evidence>
<comment type="similarity">
    <text evidence="4">Belongs to the CheB family.</text>
</comment>
<comment type="function">
    <text evidence="4">Involved in chemotaxis. Part of a chemotaxis signal transduction system that modulates chemotaxis in response to various stimuli. Catalyzes the demethylation of specific methylglutamate residues introduced into the chemoreceptors (methyl-accepting chemotaxis proteins or MCP) by CheR. Also mediates the irreversible deamidation of specific glutamine residues to glutamic acid.</text>
</comment>
<dbReference type="EMBL" id="BFBR01000014">
    <property type="protein sequence ID" value="GBF59427.1"/>
    <property type="molecule type" value="Genomic_DNA"/>
</dbReference>
<dbReference type="PROSITE" id="PS50110">
    <property type="entry name" value="RESPONSE_REGULATORY"/>
    <property type="match status" value="1"/>
</dbReference>
<dbReference type="CDD" id="cd16432">
    <property type="entry name" value="CheB_Rec"/>
    <property type="match status" value="1"/>
</dbReference>
<proteinExistence type="inferred from homology"/>
<comment type="catalytic activity">
    <reaction evidence="4">
        <text>L-glutaminyl-[protein] + H2O = L-glutamyl-[protein] + NH4(+)</text>
        <dbReference type="Rhea" id="RHEA:16441"/>
        <dbReference type="Rhea" id="RHEA-COMP:10207"/>
        <dbReference type="Rhea" id="RHEA-COMP:10208"/>
        <dbReference type="ChEBI" id="CHEBI:15377"/>
        <dbReference type="ChEBI" id="CHEBI:28938"/>
        <dbReference type="ChEBI" id="CHEBI:29973"/>
        <dbReference type="ChEBI" id="CHEBI:30011"/>
        <dbReference type="EC" id="3.5.1.44"/>
    </reaction>
</comment>
<dbReference type="GO" id="GO:0005737">
    <property type="term" value="C:cytoplasm"/>
    <property type="evidence" value="ECO:0007669"/>
    <property type="project" value="UniProtKB-SubCell"/>
</dbReference>
<dbReference type="NCBIfam" id="NF001965">
    <property type="entry name" value="PRK00742.1"/>
    <property type="match status" value="1"/>
</dbReference>
<feature type="active site" evidence="4 5">
    <location>
        <position position="193"/>
    </location>
</feature>
<keyword evidence="4 6" id="KW-0597">Phosphoprotein</keyword>
<comment type="domain">
    <text evidence="4">Contains a C-terminal catalytic domain, and an N-terminal region which modulates catalytic activity.</text>
</comment>
<reference evidence="9 10" key="1">
    <citation type="journal article" date="2018" name="Genome Announc.">
        <title>Draft Genome Sequence of "Candidatus Phycosocius bacilliformis," an Alphaproteobacterial Ectosymbiont of the Hydrocarbon-Producing Green Alga Botryococcus braunii.</title>
        <authorList>
            <person name="Tanabe Y."/>
            <person name="Yamaguchi H."/>
            <person name="Watanabe M.M."/>
        </authorList>
    </citation>
    <scope>NUCLEOTIDE SEQUENCE [LARGE SCALE GENOMIC DNA]</scope>
    <source>
        <strain evidence="9 10">BOTRYCO-2</strain>
    </source>
</reference>
<dbReference type="Gene3D" id="3.40.50.180">
    <property type="entry name" value="Methylesterase CheB, C-terminal domain"/>
    <property type="match status" value="1"/>
</dbReference>
<comment type="subcellular location">
    <subcellularLocation>
        <location evidence="4">Cytoplasm</location>
    </subcellularLocation>
</comment>
<feature type="domain" description="Response regulatory" evidence="7">
    <location>
        <begin position="19"/>
        <end position="137"/>
    </location>
</feature>
<evidence type="ECO:0000256" key="4">
    <source>
        <dbReference type="HAMAP-Rule" id="MF_00099"/>
    </source>
</evidence>
<gene>
    <name evidence="9" type="primary">cheB_2</name>
    <name evidence="4" type="synonym">cheB</name>
    <name evidence="9" type="ORF">PbB2_03127</name>
</gene>
<comment type="caution">
    <text evidence="9">The sequence shown here is derived from an EMBL/GenBank/DDBJ whole genome shotgun (WGS) entry which is preliminary data.</text>
</comment>
<dbReference type="InterPro" id="IPR000673">
    <property type="entry name" value="Sig_transdc_resp-reg_Me-estase"/>
</dbReference>
<evidence type="ECO:0000256" key="2">
    <source>
        <dbReference type="ARBA" id="ARBA00022801"/>
    </source>
</evidence>
<feature type="active site" evidence="4 5">
    <location>
        <position position="316"/>
    </location>
</feature>
<dbReference type="PANTHER" id="PTHR42872">
    <property type="entry name" value="PROTEIN-GLUTAMATE METHYLESTERASE/PROTEIN-GLUTAMINE GLUTAMINASE"/>
    <property type="match status" value="1"/>
</dbReference>
<dbReference type="GO" id="GO:0008984">
    <property type="term" value="F:protein-glutamate methylesterase activity"/>
    <property type="evidence" value="ECO:0007669"/>
    <property type="project" value="UniProtKB-UniRule"/>
</dbReference>
<dbReference type="GO" id="GO:0000156">
    <property type="term" value="F:phosphorelay response regulator activity"/>
    <property type="evidence" value="ECO:0007669"/>
    <property type="project" value="InterPro"/>
</dbReference>
<protein>
    <recommendedName>
        <fullName evidence="4">Protein-glutamate methylesterase/protein-glutamine glutaminase</fullName>
        <ecNumber evidence="4">3.1.1.61</ecNumber>
        <ecNumber evidence="4">3.5.1.44</ecNumber>
    </recommendedName>
</protein>
<dbReference type="InterPro" id="IPR011006">
    <property type="entry name" value="CheY-like_superfamily"/>
</dbReference>
<evidence type="ECO:0000259" key="8">
    <source>
        <dbReference type="PROSITE" id="PS50122"/>
    </source>
</evidence>
<dbReference type="Pfam" id="PF00072">
    <property type="entry name" value="Response_reg"/>
    <property type="match status" value="1"/>
</dbReference>
<comment type="PTM">
    <text evidence="4">Phosphorylated by CheA. Phosphorylation of the N-terminal regulatory domain activates the methylesterase activity.</text>
</comment>
<keyword evidence="10" id="KW-1185">Reference proteome</keyword>
<evidence type="ECO:0000259" key="7">
    <source>
        <dbReference type="PROSITE" id="PS50110"/>
    </source>
</evidence>
<dbReference type="SUPFAM" id="SSF52172">
    <property type="entry name" value="CheY-like"/>
    <property type="match status" value="1"/>
</dbReference>
<evidence type="ECO:0000313" key="10">
    <source>
        <dbReference type="Proteomes" id="UP000245086"/>
    </source>
</evidence>
<keyword evidence="1 4" id="KW-0145">Chemotaxis</keyword>
<dbReference type="HAMAP" id="MF_00099">
    <property type="entry name" value="CheB_chemtxs"/>
    <property type="match status" value="1"/>
</dbReference>
<dbReference type="SMART" id="SM00448">
    <property type="entry name" value="REC"/>
    <property type="match status" value="1"/>
</dbReference>
<dbReference type="OrthoDB" id="9793421at2"/>
<dbReference type="AlphaFoldDB" id="A0A2P2EED9"/>
<dbReference type="CDD" id="cd17541">
    <property type="entry name" value="REC_CheB-like"/>
    <property type="match status" value="1"/>
</dbReference>
<dbReference type="RefSeq" id="WP_108986309.1">
    <property type="nucleotide sequence ID" value="NZ_BFBR01000014.1"/>
</dbReference>
<organism evidence="9 10">
    <name type="scientific">Candidatus Phycosocius bacilliformis</name>
    <dbReference type="NCBI Taxonomy" id="1445552"/>
    <lineage>
        <taxon>Bacteria</taxon>
        <taxon>Pseudomonadati</taxon>
        <taxon>Pseudomonadota</taxon>
        <taxon>Alphaproteobacteria</taxon>
        <taxon>Caulobacterales</taxon>
        <taxon>Caulobacterales incertae sedis</taxon>
        <taxon>Candidatus Phycosocius</taxon>
    </lineage>
</organism>
<evidence type="ECO:0000256" key="5">
    <source>
        <dbReference type="PROSITE-ProRule" id="PRU00050"/>
    </source>
</evidence>
<dbReference type="GO" id="GO:0050568">
    <property type="term" value="F:protein-glutamine glutaminase activity"/>
    <property type="evidence" value="ECO:0007669"/>
    <property type="project" value="UniProtKB-UniRule"/>
</dbReference>
<feature type="active site" evidence="4 5">
    <location>
        <position position="220"/>
    </location>
</feature>
<evidence type="ECO:0000256" key="1">
    <source>
        <dbReference type="ARBA" id="ARBA00022500"/>
    </source>
</evidence>
<keyword evidence="4" id="KW-0963">Cytoplasm</keyword>
<dbReference type="PIRSF" id="PIRSF000876">
    <property type="entry name" value="RR_chemtxs_CheB"/>
    <property type="match status" value="1"/>
</dbReference>
<dbReference type="InterPro" id="IPR035909">
    <property type="entry name" value="CheB_C"/>
</dbReference>
<keyword evidence="2 4" id="KW-0378">Hydrolase</keyword>
<evidence type="ECO:0000313" key="9">
    <source>
        <dbReference type="EMBL" id="GBF59427.1"/>
    </source>
</evidence>